<evidence type="ECO:0000256" key="1">
    <source>
        <dbReference type="ARBA" id="ARBA00004141"/>
    </source>
</evidence>
<feature type="transmembrane region" description="Helical" evidence="7">
    <location>
        <begin position="319"/>
        <end position="339"/>
    </location>
</feature>
<reference evidence="9 10" key="1">
    <citation type="submission" date="2024-02" db="EMBL/GenBank/DDBJ databases">
        <title>De novo assembly and annotation of 12 fungi associated with fruit tree decline syndrome in Ontario, Canada.</title>
        <authorList>
            <person name="Sulman M."/>
            <person name="Ellouze W."/>
            <person name="Ilyukhin E."/>
        </authorList>
    </citation>
    <scope>NUCLEOTIDE SEQUENCE [LARGE SCALE GENOMIC DNA]</scope>
    <source>
        <strain evidence="9 10">M1-105</strain>
    </source>
</reference>
<feature type="transmembrane region" description="Helical" evidence="7">
    <location>
        <begin position="281"/>
        <end position="307"/>
    </location>
</feature>
<feature type="transmembrane region" description="Helical" evidence="7">
    <location>
        <begin position="418"/>
        <end position="439"/>
    </location>
</feature>
<feature type="region of interest" description="Disordered" evidence="6">
    <location>
        <begin position="1"/>
        <end position="31"/>
    </location>
</feature>
<dbReference type="Gene3D" id="1.20.1250.20">
    <property type="entry name" value="MFS general substrate transporter like domains"/>
    <property type="match status" value="2"/>
</dbReference>
<keyword evidence="2" id="KW-0813">Transport</keyword>
<evidence type="ECO:0000313" key="9">
    <source>
        <dbReference type="EMBL" id="KAL1633032.1"/>
    </source>
</evidence>
<feature type="transmembrane region" description="Helical" evidence="7">
    <location>
        <begin position="212"/>
        <end position="234"/>
    </location>
</feature>
<keyword evidence="10" id="KW-1185">Reference proteome</keyword>
<comment type="subcellular location">
    <subcellularLocation>
        <location evidence="1">Membrane</location>
        <topology evidence="1">Multi-pass membrane protein</topology>
    </subcellularLocation>
</comment>
<dbReference type="Proteomes" id="UP001521116">
    <property type="component" value="Unassembled WGS sequence"/>
</dbReference>
<dbReference type="InterPro" id="IPR020846">
    <property type="entry name" value="MFS_dom"/>
</dbReference>
<sequence>MAEVKSKTPDTASRALGSEEPSGASSPDATSTEGIRIDRALEKRTIRKFDIFVMPQMVILVVISHLDRTNIGNARVFGFEEGIGLHGTQFNNISMLFYVLYIVFEIPWVMAVKRWGANRILAIAFVCWSAITLGTGFIHNYRQAVAMRLLLGLFEGGLFPSLTFVISTIYDRKSQAKRVAVLYGSNALSGAFGGLIAYGIQLMGDRRGLEAWRWLFIVEGCISMVLCALSWVTLPTNAEKAWFLNTEEKALMEARKYRDIVYKGDDRFQWAYMWMALKDPFIYIAGFGLFCASIPLFGFATFLPTIIKGLGYTSLEANYFTIPVYLFGCVTLAITSSISDYLNKRAIIAFCVTIPVIIGYAIVVGTANHGVGYFAMFLCGGGKTVSIHFHQNVRIYSFNTTVMSWVSNNLSPDYKRSVGIPLFASLANISGLIASQIYPSSDGPRYVTGNAISMSTEVVAMLTIVMIWLLLRRREAEKERMRQHGTQTNGMEDDRGLDFKYTL</sequence>
<keyword evidence="5 7" id="KW-0472">Membrane</keyword>
<evidence type="ECO:0000313" key="10">
    <source>
        <dbReference type="Proteomes" id="UP001521116"/>
    </source>
</evidence>
<dbReference type="InterPro" id="IPR011701">
    <property type="entry name" value="MFS"/>
</dbReference>
<gene>
    <name evidence="9" type="ORF">SLS56_003103</name>
</gene>
<keyword evidence="3 7" id="KW-0812">Transmembrane</keyword>
<feature type="transmembrane region" description="Helical" evidence="7">
    <location>
        <begin position="95"/>
        <end position="113"/>
    </location>
</feature>
<dbReference type="PANTHER" id="PTHR43791:SF24">
    <property type="entry name" value="NICOTINIC ACID PLASMA MEMBRANE TRANSPORTER"/>
    <property type="match status" value="1"/>
</dbReference>
<dbReference type="PROSITE" id="PS50850">
    <property type="entry name" value="MFS"/>
    <property type="match status" value="1"/>
</dbReference>
<dbReference type="PANTHER" id="PTHR43791">
    <property type="entry name" value="PERMEASE-RELATED"/>
    <property type="match status" value="1"/>
</dbReference>
<feature type="compositionally biased region" description="Basic and acidic residues" evidence="6">
    <location>
        <begin position="492"/>
        <end position="503"/>
    </location>
</feature>
<feature type="transmembrane region" description="Helical" evidence="7">
    <location>
        <begin position="346"/>
        <end position="365"/>
    </location>
</feature>
<evidence type="ECO:0000256" key="3">
    <source>
        <dbReference type="ARBA" id="ARBA00022692"/>
    </source>
</evidence>
<evidence type="ECO:0000256" key="5">
    <source>
        <dbReference type="ARBA" id="ARBA00023136"/>
    </source>
</evidence>
<dbReference type="EMBL" id="JAJVDC020000024">
    <property type="protein sequence ID" value="KAL1633032.1"/>
    <property type="molecule type" value="Genomic_DNA"/>
</dbReference>
<protein>
    <recommendedName>
        <fullName evidence="8">Major facilitator superfamily (MFS) profile domain-containing protein</fullName>
    </recommendedName>
</protein>
<evidence type="ECO:0000256" key="7">
    <source>
        <dbReference type="SAM" id="Phobius"/>
    </source>
</evidence>
<name>A0ABR3T0V7_9PEZI</name>
<evidence type="ECO:0000259" key="8">
    <source>
        <dbReference type="PROSITE" id="PS50850"/>
    </source>
</evidence>
<proteinExistence type="predicted"/>
<organism evidence="9 10">
    <name type="scientific">Neofusicoccum ribis</name>
    <dbReference type="NCBI Taxonomy" id="45134"/>
    <lineage>
        <taxon>Eukaryota</taxon>
        <taxon>Fungi</taxon>
        <taxon>Dikarya</taxon>
        <taxon>Ascomycota</taxon>
        <taxon>Pezizomycotina</taxon>
        <taxon>Dothideomycetes</taxon>
        <taxon>Dothideomycetes incertae sedis</taxon>
        <taxon>Botryosphaeriales</taxon>
        <taxon>Botryosphaeriaceae</taxon>
        <taxon>Neofusicoccum</taxon>
    </lineage>
</organism>
<feature type="transmembrane region" description="Helical" evidence="7">
    <location>
        <begin position="371"/>
        <end position="389"/>
    </location>
</feature>
<feature type="transmembrane region" description="Helical" evidence="7">
    <location>
        <begin position="120"/>
        <end position="139"/>
    </location>
</feature>
<feature type="transmembrane region" description="Helical" evidence="7">
    <location>
        <begin position="179"/>
        <end position="200"/>
    </location>
</feature>
<dbReference type="InterPro" id="IPR036259">
    <property type="entry name" value="MFS_trans_sf"/>
</dbReference>
<dbReference type="Pfam" id="PF07690">
    <property type="entry name" value="MFS_1"/>
    <property type="match status" value="1"/>
</dbReference>
<feature type="region of interest" description="Disordered" evidence="6">
    <location>
        <begin position="480"/>
        <end position="503"/>
    </location>
</feature>
<evidence type="ECO:0000256" key="2">
    <source>
        <dbReference type="ARBA" id="ARBA00022448"/>
    </source>
</evidence>
<feature type="domain" description="Major facilitator superfamily (MFS) profile" evidence="8">
    <location>
        <begin position="53"/>
        <end position="475"/>
    </location>
</feature>
<feature type="transmembrane region" description="Helical" evidence="7">
    <location>
        <begin position="49"/>
        <end position="66"/>
    </location>
</feature>
<dbReference type="SUPFAM" id="SSF103473">
    <property type="entry name" value="MFS general substrate transporter"/>
    <property type="match status" value="1"/>
</dbReference>
<keyword evidence="4 7" id="KW-1133">Transmembrane helix</keyword>
<evidence type="ECO:0000256" key="4">
    <source>
        <dbReference type="ARBA" id="ARBA00022989"/>
    </source>
</evidence>
<feature type="transmembrane region" description="Helical" evidence="7">
    <location>
        <begin position="451"/>
        <end position="471"/>
    </location>
</feature>
<feature type="transmembrane region" description="Helical" evidence="7">
    <location>
        <begin position="145"/>
        <end position="167"/>
    </location>
</feature>
<accession>A0ABR3T0V7</accession>
<comment type="caution">
    <text evidence="9">The sequence shown here is derived from an EMBL/GenBank/DDBJ whole genome shotgun (WGS) entry which is preliminary data.</text>
</comment>
<evidence type="ECO:0000256" key="6">
    <source>
        <dbReference type="SAM" id="MobiDB-lite"/>
    </source>
</evidence>